<feature type="domain" description="Phosphoribosyltransferase" evidence="2">
    <location>
        <begin position="145"/>
        <end position="235"/>
    </location>
</feature>
<comment type="caution">
    <text evidence="3">The sequence shown here is derived from an EMBL/GenBank/DDBJ whole genome shotgun (WGS) entry which is preliminary data.</text>
</comment>
<evidence type="ECO:0000313" key="3">
    <source>
        <dbReference type="EMBL" id="MBE4907059.1"/>
    </source>
</evidence>
<evidence type="ECO:0000259" key="2">
    <source>
        <dbReference type="Pfam" id="PF00156"/>
    </source>
</evidence>
<dbReference type="PANTHER" id="PTHR47505:SF1">
    <property type="entry name" value="DNA UTILIZATION PROTEIN YHGH"/>
    <property type="match status" value="1"/>
</dbReference>
<dbReference type="RefSeq" id="WP_193534535.1">
    <property type="nucleotide sequence ID" value="NZ_JAGGKM010000005.1"/>
</dbReference>
<proteinExistence type="inferred from homology"/>
<name>A0ABR9QEY2_9BACI</name>
<protein>
    <submittedName>
        <fullName evidence="3">ComF family protein</fullName>
    </submittedName>
</protein>
<dbReference type="InterPro" id="IPR029057">
    <property type="entry name" value="PRTase-like"/>
</dbReference>
<sequence length="236" mass="27041">MLSCLICNGPLICTNTWGKLLSLSNSSSLCEQCSSKLEKIKGETCSICDRPFSNLAPEYRQENTCLDCMKWQKDNRWQDILIKNRSVYTYNPFLKETLSLFKFRGDHAISQIFKQDFKRTFTKHFDKKSIIVPIPLSNERLYERGFNQAKVLAELLHLPISEPLTRIHLEKQSKKSRSERLRTTNIFHLKESIKLKGAEIVLIDDIYTTGTTLRHAAEILKEAGALSVSSLTLARG</sequence>
<dbReference type="SUPFAM" id="SSF53271">
    <property type="entry name" value="PRTase-like"/>
    <property type="match status" value="1"/>
</dbReference>
<dbReference type="Gene3D" id="3.40.50.2020">
    <property type="match status" value="1"/>
</dbReference>
<gene>
    <name evidence="3" type="ORF">IMZ08_03180</name>
</gene>
<dbReference type="Pfam" id="PF00156">
    <property type="entry name" value="Pribosyltran"/>
    <property type="match status" value="1"/>
</dbReference>
<reference evidence="3 4" key="1">
    <citation type="submission" date="2020-10" db="EMBL/GenBank/DDBJ databases">
        <title>Bacillus sp. HD4P25, an endophyte from a halophyte.</title>
        <authorList>
            <person name="Sun J.-Q."/>
        </authorList>
    </citation>
    <scope>NUCLEOTIDE SEQUENCE [LARGE SCALE GENOMIC DNA]</scope>
    <source>
        <strain evidence="3 4">YIM 93174</strain>
    </source>
</reference>
<dbReference type="Proteomes" id="UP001516662">
    <property type="component" value="Unassembled WGS sequence"/>
</dbReference>
<evidence type="ECO:0000256" key="1">
    <source>
        <dbReference type="ARBA" id="ARBA00008007"/>
    </source>
</evidence>
<dbReference type="InterPro" id="IPR000836">
    <property type="entry name" value="PRTase_dom"/>
</dbReference>
<evidence type="ECO:0000313" key="4">
    <source>
        <dbReference type="Proteomes" id="UP001516662"/>
    </source>
</evidence>
<dbReference type="EMBL" id="JADCLJ010000007">
    <property type="protein sequence ID" value="MBE4907059.1"/>
    <property type="molecule type" value="Genomic_DNA"/>
</dbReference>
<dbReference type="CDD" id="cd06223">
    <property type="entry name" value="PRTases_typeI"/>
    <property type="match status" value="1"/>
</dbReference>
<accession>A0ABR9QEY2</accession>
<comment type="similarity">
    <text evidence="1">Belongs to the ComF/GntX family.</text>
</comment>
<keyword evidence="4" id="KW-1185">Reference proteome</keyword>
<dbReference type="InterPro" id="IPR051910">
    <property type="entry name" value="ComF/GntX_DNA_util-trans"/>
</dbReference>
<dbReference type="PANTHER" id="PTHR47505">
    <property type="entry name" value="DNA UTILIZATION PROTEIN YHGH"/>
    <property type="match status" value="1"/>
</dbReference>
<organism evidence="3 4">
    <name type="scientific">Litchfieldia luteola</name>
    <dbReference type="NCBI Taxonomy" id="682179"/>
    <lineage>
        <taxon>Bacteria</taxon>
        <taxon>Bacillati</taxon>
        <taxon>Bacillota</taxon>
        <taxon>Bacilli</taxon>
        <taxon>Bacillales</taxon>
        <taxon>Bacillaceae</taxon>
        <taxon>Litchfieldia</taxon>
    </lineage>
</organism>